<keyword evidence="1" id="KW-1133">Transmembrane helix</keyword>
<feature type="transmembrane region" description="Helical" evidence="1">
    <location>
        <begin position="86"/>
        <end position="104"/>
    </location>
</feature>
<feature type="transmembrane region" description="Helical" evidence="1">
    <location>
        <begin position="165"/>
        <end position="182"/>
    </location>
</feature>
<gene>
    <name evidence="3" type="ORF">NE535_11040</name>
</gene>
<feature type="transmembrane region" description="Helical" evidence="1">
    <location>
        <begin position="59"/>
        <end position="80"/>
    </location>
</feature>
<accession>A0A9X2WMZ0</accession>
<keyword evidence="1" id="KW-0812">Transmembrane</keyword>
<keyword evidence="1" id="KW-0472">Membrane</keyword>
<feature type="transmembrane region" description="Helical" evidence="1">
    <location>
        <begin position="359"/>
        <end position="379"/>
    </location>
</feature>
<dbReference type="AlphaFoldDB" id="A0A9X2WMZ0"/>
<dbReference type="Proteomes" id="UP001155546">
    <property type="component" value="Unassembled WGS sequence"/>
</dbReference>
<dbReference type="Pfam" id="PF14351">
    <property type="entry name" value="DUF4401"/>
    <property type="match status" value="1"/>
</dbReference>
<feature type="transmembrane region" description="Helical" evidence="1">
    <location>
        <begin position="251"/>
        <end position="272"/>
    </location>
</feature>
<feature type="transmembrane region" description="Helical" evidence="1">
    <location>
        <begin position="293"/>
        <end position="324"/>
    </location>
</feature>
<dbReference type="InterPro" id="IPR025513">
    <property type="entry name" value="DUF4401"/>
</dbReference>
<dbReference type="EMBL" id="JAMTCD010000013">
    <property type="protein sequence ID" value="MCT7942328.1"/>
    <property type="molecule type" value="Genomic_DNA"/>
</dbReference>
<evidence type="ECO:0000313" key="4">
    <source>
        <dbReference type="Proteomes" id="UP001155546"/>
    </source>
</evidence>
<evidence type="ECO:0000313" key="3">
    <source>
        <dbReference type="EMBL" id="MCT7942328.1"/>
    </source>
</evidence>
<evidence type="ECO:0000256" key="1">
    <source>
        <dbReference type="SAM" id="Phobius"/>
    </source>
</evidence>
<dbReference type="RefSeq" id="WP_261298699.1">
    <property type="nucleotide sequence ID" value="NZ_JAMTCD010000013.1"/>
</dbReference>
<feature type="domain" description="DUF4401" evidence="2">
    <location>
        <begin position="51"/>
        <end position="374"/>
    </location>
</feature>
<evidence type="ECO:0000259" key="2">
    <source>
        <dbReference type="Pfam" id="PF14351"/>
    </source>
</evidence>
<name>A0A9X2WMZ0_9GAMM</name>
<organism evidence="3 4">
    <name type="scientific">Shewanella holmiensis</name>
    <dbReference type="NCBI Taxonomy" id="2952222"/>
    <lineage>
        <taxon>Bacteria</taxon>
        <taxon>Pseudomonadati</taxon>
        <taxon>Pseudomonadota</taxon>
        <taxon>Gammaproteobacteria</taxon>
        <taxon>Alteromonadales</taxon>
        <taxon>Shewanellaceae</taxon>
        <taxon>Shewanella</taxon>
    </lineage>
</organism>
<feature type="transmembrane region" description="Helical" evidence="1">
    <location>
        <begin position="141"/>
        <end position="158"/>
    </location>
</feature>
<protein>
    <submittedName>
        <fullName evidence="3">DUF4401 domain-containing protein</fullName>
    </submittedName>
</protein>
<proteinExistence type="predicted"/>
<reference evidence="3" key="1">
    <citation type="journal article" date="2023" name="Int. J. Syst. Evol. Microbiol.">
        <title>&lt;i&gt;Shewanella septentrionalis&lt;/i&gt; sp. nov. and &lt;i&gt;Shewanella holmiensis&lt;/i&gt; sp. nov., isolated from Baltic Sea water and sediments.</title>
        <authorList>
            <person name="Martin-Rodriguez A.J."/>
            <person name="Thorell K."/>
            <person name="Joffre E."/>
            <person name="Jensie-Markopoulos S."/>
            <person name="Moore E.R.B."/>
            <person name="Sjoling A."/>
        </authorList>
    </citation>
    <scope>NUCLEOTIDE SEQUENCE</scope>
    <source>
        <strain evidence="3">SP1S2-7</strain>
    </source>
</reference>
<sequence length="392" mass="44035">MNDPINNPIKKTINNPDKSPMHKAQAQLWQSLVNQGVVDNSTAPAIQLSSPWYIIGAQILGGWIAALFVLAFVIACIASVNDMEQSILAMGSIITLSCLTYYRVGENNQEFILQMVFAFSISGQLMMLWGIHDTLKHIDDGLIALMYAVLFAVHWWLIPHKANQFIAAIAMVPCLLAILVIYQLSQLILPLLIVSLMLVWSQLYRWPQSYQRLRMLGYAISLNLLFTHFALSDIGRWMDLPQILMTFDARFSHYLAVAMVLLSALWLINQVFNQLSTQPIELTNTAQLSRVKFIAILSAILISLLSIPMAGISTALLMLLLGYFYNEFKLLALAIGALVSFIGLYYYSLHINLFDKSLWLMASGVVLLLIRLTMALSIGKTIANKEQRHDVQ</sequence>
<feature type="transmembrane region" description="Helical" evidence="1">
    <location>
        <begin position="213"/>
        <end position="231"/>
    </location>
</feature>
<feature type="transmembrane region" description="Helical" evidence="1">
    <location>
        <begin position="111"/>
        <end position="129"/>
    </location>
</feature>
<feature type="transmembrane region" description="Helical" evidence="1">
    <location>
        <begin position="188"/>
        <end position="206"/>
    </location>
</feature>
<feature type="transmembrane region" description="Helical" evidence="1">
    <location>
        <begin position="330"/>
        <end position="347"/>
    </location>
</feature>
<keyword evidence="4" id="KW-1185">Reference proteome</keyword>
<comment type="caution">
    <text evidence="3">The sequence shown here is derived from an EMBL/GenBank/DDBJ whole genome shotgun (WGS) entry which is preliminary data.</text>
</comment>